<evidence type="ECO:0000313" key="1">
    <source>
        <dbReference type="EMBL" id="GBP50613.1"/>
    </source>
</evidence>
<dbReference type="EMBL" id="BGZK01000569">
    <property type="protein sequence ID" value="GBP50613.1"/>
    <property type="molecule type" value="Genomic_DNA"/>
</dbReference>
<protein>
    <submittedName>
        <fullName evidence="1">Uncharacterized protein</fullName>
    </submittedName>
</protein>
<dbReference type="OrthoDB" id="16120at2759"/>
<sequence>MSPKCPVPALHEITLSCVARQLINTLSQITSEQDVAMPFALLSSYYETLGATLDIFQDLLNMILSADYLDPSVRYYAMKLLLKENVKTLATGMFPLPYYRKILELLTEQGHNLTSLNLKGVWVKDDHLSLMYELIKNLKKLEVLSIPYIANDEVLKYIGEHNKILKLLDVSGETDITEIGIDAMLGGNPSLAQSLTVVNIGMYGEENICHTDVALLIRLLPNLTNLGSYSFVGKAIQYLYNDCPRDFKTKLQYLHDIKTNTRTMKAIVALCPGLLTIYLEEPDQGVLAQVKELPSVNKIKLNKFQCHELHQLLDKIGSRIITLMLSGSSGSFNFTRIAETCRNLSTIEFYQLQTVTHEEEIPFNNLDHVEIIQGNLSSSCLKYLMTGSPKLKRLVIGDEIKLDDNDMARILHRYKFDNLEGLWFPNAPRLTRDTVELLMECCPKLQSLGQLSGWRFTPDDMMLMRAIIASTNTDLVLSPLGIFQQNTPAERRS</sequence>
<dbReference type="PANTHER" id="PTHR13318">
    <property type="entry name" value="PARTNER OF PAIRED, ISOFORM B-RELATED"/>
    <property type="match status" value="1"/>
</dbReference>
<gene>
    <name evidence="1" type="ORF">EVAR_28803_1</name>
</gene>
<evidence type="ECO:0000313" key="2">
    <source>
        <dbReference type="Proteomes" id="UP000299102"/>
    </source>
</evidence>
<dbReference type="Proteomes" id="UP000299102">
    <property type="component" value="Unassembled WGS sequence"/>
</dbReference>
<organism evidence="1 2">
    <name type="scientific">Eumeta variegata</name>
    <name type="common">Bagworm moth</name>
    <name type="synonym">Eumeta japonica</name>
    <dbReference type="NCBI Taxonomy" id="151549"/>
    <lineage>
        <taxon>Eukaryota</taxon>
        <taxon>Metazoa</taxon>
        <taxon>Ecdysozoa</taxon>
        <taxon>Arthropoda</taxon>
        <taxon>Hexapoda</taxon>
        <taxon>Insecta</taxon>
        <taxon>Pterygota</taxon>
        <taxon>Neoptera</taxon>
        <taxon>Endopterygota</taxon>
        <taxon>Lepidoptera</taxon>
        <taxon>Glossata</taxon>
        <taxon>Ditrysia</taxon>
        <taxon>Tineoidea</taxon>
        <taxon>Psychidae</taxon>
        <taxon>Oiketicinae</taxon>
        <taxon>Eumeta</taxon>
    </lineage>
</organism>
<dbReference type="GO" id="GO:0031146">
    <property type="term" value="P:SCF-dependent proteasomal ubiquitin-dependent protein catabolic process"/>
    <property type="evidence" value="ECO:0007669"/>
    <property type="project" value="TreeGrafter"/>
</dbReference>
<keyword evidence="2" id="KW-1185">Reference proteome</keyword>
<dbReference type="STRING" id="151549.A0A4C1WHT6"/>
<dbReference type="PANTHER" id="PTHR13318:SF190">
    <property type="entry name" value="PARTNER OF PAIRED, ISOFORM B"/>
    <property type="match status" value="1"/>
</dbReference>
<reference evidence="1 2" key="1">
    <citation type="journal article" date="2019" name="Commun. Biol.">
        <title>The bagworm genome reveals a unique fibroin gene that provides high tensile strength.</title>
        <authorList>
            <person name="Kono N."/>
            <person name="Nakamura H."/>
            <person name="Ohtoshi R."/>
            <person name="Tomita M."/>
            <person name="Numata K."/>
            <person name="Arakawa K."/>
        </authorList>
    </citation>
    <scope>NUCLEOTIDE SEQUENCE [LARGE SCALE GENOMIC DNA]</scope>
</reference>
<dbReference type="SUPFAM" id="SSF52047">
    <property type="entry name" value="RNI-like"/>
    <property type="match status" value="1"/>
</dbReference>
<proteinExistence type="predicted"/>
<accession>A0A4C1WHT6</accession>
<name>A0A4C1WHT6_EUMVA</name>
<dbReference type="Gene3D" id="3.80.10.10">
    <property type="entry name" value="Ribonuclease Inhibitor"/>
    <property type="match status" value="2"/>
</dbReference>
<comment type="caution">
    <text evidence="1">The sequence shown here is derived from an EMBL/GenBank/DDBJ whole genome shotgun (WGS) entry which is preliminary data.</text>
</comment>
<dbReference type="GO" id="GO:0019005">
    <property type="term" value="C:SCF ubiquitin ligase complex"/>
    <property type="evidence" value="ECO:0007669"/>
    <property type="project" value="TreeGrafter"/>
</dbReference>
<dbReference type="InterPro" id="IPR032675">
    <property type="entry name" value="LRR_dom_sf"/>
</dbReference>
<dbReference type="AlphaFoldDB" id="A0A4C1WHT6"/>